<reference evidence="2" key="1">
    <citation type="journal article" date="2023" name="G3 (Bethesda)">
        <title>Genome assembly and association tests identify interacting loci associated with vigor, precocity, and sex in interspecific pistachio rootstocks.</title>
        <authorList>
            <person name="Palmer W."/>
            <person name="Jacygrad E."/>
            <person name="Sagayaradj S."/>
            <person name="Cavanaugh K."/>
            <person name="Han R."/>
            <person name="Bertier L."/>
            <person name="Beede B."/>
            <person name="Kafkas S."/>
            <person name="Golino D."/>
            <person name="Preece J."/>
            <person name="Michelmore R."/>
        </authorList>
    </citation>
    <scope>NUCLEOTIDE SEQUENCE [LARGE SCALE GENOMIC DNA]</scope>
</reference>
<name>A0ACC1AXP2_9ROSI</name>
<gene>
    <name evidence="1" type="ORF">Patl1_14779</name>
</gene>
<proteinExistence type="predicted"/>
<dbReference type="Proteomes" id="UP001164250">
    <property type="component" value="Chromosome 8"/>
</dbReference>
<sequence>MPNRTTRMAAIMKEDQENDPDCYLNHDDEDDEDEDEDEDDYLDGDNNEDDKENDLDYDLTTTKTKTKMTSNSRTSLYVLWIRLIDKLVAFIDALTTNQVSRMLRDMSIAVLRELRGFSIDNDNINPGWRNNAQETTRNSGNNKGQP</sequence>
<keyword evidence="2" id="KW-1185">Reference proteome</keyword>
<organism evidence="1 2">
    <name type="scientific">Pistacia atlantica</name>
    <dbReference type="NCBI Taxonomy" id="434234"/>
    <lineage>
        <taxon>Eukaryota</taxon>
        <taxon>Viridiplantae</taxon>
        <taxon>Streptophyta</taxon>
        <taxon>Embryophyta</taxon>
        <taxon>Tracheophyta</taxon>
        <taxon>Spermatophyta</taxon>
        <taxon>Magnoliopsida</taxon>
        <taxon>eudicotyledons</taxon>
        <taxon>Gunneridae</taxon>
        <taxon>Pentapetalae</taxon>
        <taxon>rosids</taxon>
        <taxon>malvids</taxon>
        <taxon>Sapindales</taxon>
        <taxon>Anacardiaceae</taxon>
        <taxon>Pistacia</taxon>
    </lineage>
</organism>
<comment type="caution">
    <text evidence="1">The sequence shown here is derived from an EMBL/GenBank/DDBJ whole genome shotgun (WGS) entry which is preliminary data.</text>
</comment>
<dbReference type="EMBL" id="CM047904">
    <property type="protein sequence ID" value="KAJ0091428.1"/>
    <property type="molecule type" value="Genomic_DNA"/>
</dbReference>
<accession>A0ACC1AXP2</accession>
<evidence type="ECO:0000313" key="2">
    <source>
        <dbReference type="Proteomes" id="UP001164250"/>
    </source>
</evidence>
<protein>
    <submittedName>
        <fullName evidence="1">Uncharacterized protein</fullName>
    </submittedName>
</protein>
<evidence type="ECO:0000313" key="1">
    <source>
        <dbReference type="EMBL" id="KAJ0091428.1"/>
    </source>
</evidence>